<feature type="coiled-coil region" evidence="1">
    <location>
        <begin position="76"/>
        <end position="103"/>
    </location>
</feature>
<dbReference type="EMBL" id="JAEPRB010000846">
    <property type="protein sequence ID" value="KAG2211303.1"/>
    <property type="molecule type" value="Genomic_DNA"/>
</dbReference>
<name>A0A8H7RKH5_9FUNG</name>
<evidence type="ECO:0000313" key="4">
    <source>
        <dbReference type="Proteomes" id="UP000646827"/>
    </source>
</evidence>
<evidence type="ECO:0000256" key="2">
    <source>
        <dbReference type="SAM" id="MobiDB-lite"/>
    </source>
</evidence>
<keyword evidence="1" id="KW-0175">Coiled coil</keyword>
<feature type="region of interest" description="Disordered" evidence="2">
    <location>
        <begin position="1"/>
        <end position="31"/>
    </location>
</feature>
<evidence type="ECO:0000256" key="1">
    <source>
        <dbReference type="SAM" id="Coils"/>
    </source>
</evidence>
<dbReference type="OrthoDB" id="2302596at2759"/>
<gene>
    <name evidence="3" type="ORF">INT45_004209</name>
</gene>
<protein>
    <submittedName>
        <fullName evidence="3">Uncharacterized protein</fullName>
    </submittedName>
</protein>
<proteinExistence type="predicted"/>
<sequence length="343" mass="39816">MDDNFDDFTERYSSTPTPAQEIPGRNTLGSLENGARAFNGNSTLWSEMGKMHTWIDAADSKLLHFQQLVEMQGGVIDTVNKRNADLEQEVHELKNQIDKSTKKKSCSPRENRFMRNHYKRKMIPEGAVWNFEYAYDDEENLGVRTAIIKYTKKASDDLGYGWPDELIEEKLIVVYKNAKYTSSLTPERKEKERKRSQKNGVRNKKYHACKNIYQQNREALLAEFKDCDRLIDRELMSDEEDLHDEHGVVEKKAVLCPSWRSDEGKNFYSKLDELLHKSKKRITGMKRVRGDQYVMEKELSKSKRTRLPSWAIIPLVEPAVLSVQPDNSEQHISPVQPEALSEQ</sequence>
<comment type="caution">
    <text evidence="3">The sequence shown here is derived from an EMBL/GenBank/DDBJ whole genome shotgun (WGS) entry which is preliminary data.</text>
</comment>
<feature type="region of interest" description="Disordered" evidence="2">
    <location>
        <begin position="324"/>
        <end position="343"/>
    </location>
</feature>
<evidence type="ECO:0000313" key="3">
    <source>
        <dbReference type="EMBL" id="KAG2211303.1"/>
    </source>
</evidence>
<dbReference type="Proteomes" id="UP000646827">
    <property type="component" value="Unassembled WGS sequence"/>
</dbReference>
<organism evidence="3 4">
    <name type="scientific">Circinella minor</name>
    <dbReference type="NCBI Taxonomy" id="1195481"/>
    <lineage>
        <taxon>Eukaryota</taxon>
        <taxon>Fungi</taxon>
        <taxon>Fungi incertae sedis</taxon>
        <taxon>Mucoromycota</taxon>
        <taxon>Mucoromycotina</taxon>
        <taxon>Mucoromycetes</taxon>
        <taxon>Mucorales</taxon>
        <taxon>Lichtheimiaceae</taxon>
        <taxon>Circinella</taxon>
    </lineage>
</organism>
<reference evidence="3 4" key="1">
    <citation type="submission" date="2020-12" db="EMBL/GenBank/DDBJ databases">
        <title>Metabolic potential, ecology and presence of endohyphal bacteria is reflected in genomic diversity of Mucoromycotina.</title>
        <authorList>
            <person name="Muszewska A."/>
            <person name="Okrasinska A."/>
            <person name="Steczkiewicz K."/>
            <person name="Drgas O."/>
            <person name="Orlowska M."/>
            <person name="Perlinska-Lenart U."/>
            <person name="Aleksandrzak-Piekarczyk T."/>
            <person name="Szatraj K."/>
            <person name="Zielenkiewicz U."/>
            <person name="Pilsyk S."/>
            <person name="Malc E."/>
            <person name="Mieczkowski P."/>
            <person name="Kruszewska J.S."/>
            <person name="Biernat P."/>
            <person name="Pawlowska J."/>
        </authorList>
    </citation>
    <scope>NUCLEOTIDE SEQUENCE [LARGE SCALE GENOMIC DNA]</scope>
    <source>
        <strain evidence="3 4">CBS 142.35</strain>
    </source>
</reference>
<keyword evidence="4" id="KW-1185">Reference proteome</keyword>
<feature type="compositionally biased region" description="Polar residues" evidence="2">
    <location>
        <begin position="324"/>
        <end position="333"/>
    </location>
</feature>
<dbReference type="AlphaFoldDB" id="A0A8H7RKH5"/>
<accession>A0A8H7RKH5</accession>